<sequence length="685" mass="71170">MIALSVMACCCCYSDVKPFGPIMVTAFRASPPPRTSSKKRFENSGLKSQQMDATPLKEALELIAMETSGSRRVTKKALLESIGYGVMDPLAYQTFENSPLPPKLRPTTHVRIADGIHTFGQEFLGVPPEEGVSSFSEYAVAGSSASETTAHSSGDGTDPSAVGGSQQFELQPKLPGLGMRMTMLRLGSGELLAHSPVAPTVELLDMLRDCFPAVGPTTKVHLFSASVSPEHWAFLKHWKAIFPAAEVWAVPGPHRRLVGVEVDHDIEQISGVPERLGGEVEVAVLEGVPMVREALLLHRPTGTVLSADLLLAMDPSAIAAQDAAAGGEGQRPEPTSSATAFSPPGESPTTSSSLRPKRFGEHSGSLAEVETSPDSEKKGGGSRWRRLRWGILDKTASLLDMNTLAVFAPVKTLLHAFKGNSGAFSSRVLSWDTKVLVACHGQSPLEGPELKGMLHAALGRQPAEPGRSSPAVTAAVAEPPEQQAANAPSAGGAGMPGKDKAAGGVSPWSRRLPTTSGANGADNVLGGLRVSAGEGGGETMLEAEARARRYVRDKLAGDGAGAAEFVAPPESPKAARGRAFGGERKPAPSARTGEGLGPGQTTPPAKVERQQPAAAAAAAAGDVRDKGEAGGAGAEGGDNPFVVGADTRYDEGPVGPIGEADDDPFEAPFYPFDADGPPLNGRALQ</sequence>
<proteinExistence type="predicted"/>
<feature type="region of interest" description="Disordered" evidence="1">
    <location>
        <begin position="30"/>
        <end position="50"/>
    </location>
</feature>
<evidence type="ECO:0000256" key="1">
    <source>
        <dbReference type="SAM" id="MobiDB-lite"/>
    </source>
</evidence>
<dbReference type="Proteomes" id="UP000002630">
    <property type="component" value="Linkage Group LG03"/>
</dbReference>
<dbReference type="InParanoid" id="D8LD73"/>
<evidence type="ECO:0000313" key="2">
    <source>
        <dbReference type="EMBL" id="CBN75526.1"/>
    </source>
</evidence>
<dbReference type="InterPro" id="IPR025638">
    <property type="entry name" value="DUF4336"/>
</dbReference>
<keyword evidence="3" id="KW-1185">Reference proteome</keyword>
<name>D8LD73_ECTSI</name>
<feature type="region of interest" description="Disordered" evidence="1">
    <location>
        <begin position="146"/>
        <end position="166"/>
    </location>
</feature>
<dbReference type="PANTHER" id="PTHR33835:SF1">
    <property type="entry name" value="METALLO-BETA-LACTAMASE DOMAIN-CONTAINING PROTEIN"/>
    <property type="match status" value="1"/>
</dbReference>
<evidence type="ECO:0000313" key="3">
    <source>
        <dbReference type="Proteomes" id="UP000002630"/>
    </source>
</evidence>
<feature type="region of interest" description="Disordered" evidence="1">
    <location>
        <begin position="562"/>
        <end position="685"/>
    </location>
</feature>
<gene>
    <name evidence="2" type="ORF">Esi_0114_0050</name>
</gene>
<dbReference type="EMBL" id="FN649728">
    <property type="protein sequence ID" value="CBN75526.1"/>
    <property type="molecule type" value="Genomic_DNA"/>
</dbReference>
<feature type="compositionally biased region" description="Low complexity" evidence="1">
    <location>
        <begin position="470"/>
        <end position="490"/>
    </location>
</feature>
<dbReference type="PANTHER" id="PTHR33835">
    <property type="entry name" value="YALI0C07656P"/>
    <property type="match status" value="1"/>
</dbReference>
<feature type="region of interest" description="Disordered" evidence="1">
    <location>
        <begin position="460"/>
        <end position="525"/>
    </location>
</feature>
<feature type="compositionally biased region" description="Low complexity" evidence="1">
    <location>
        <begin position="342"/>
        <end position="353"/>
    </location>
</feature>
<reference evidence="2 3" key="1">
    <citation type="journal article" date="2010" name="Nature">
        <title>The Ectocarpus genome and the independent evolution of multicellularity in brown algae.</title>
        <authorList>
            <person name="Cock J.M."/>
            <person name="Sterck L."/>
            <person name="Rouze P."/>
            <person name="Scornet D."/>
            <person name="Allen A.E."/>
            <person name="Amoutzias G."/>
            <person name="Anthouard V."/>
            <person name="Artiguenave F."/>
            <person name="Aury J.M."/>
            <person name="Badger J.H."/>
            <person name="Beszteri B."/>
            <person name="Billiau K."/>
            <person name="Bonnet E."/>
            <person name="Bothwell J.H."/>
            <person name="Bowler C."/>
            <person name="Boyen C."/>
            <person name="Brownlee C."/>
            <person name="Carrano C.J."/>
            <person name="Charrier B."/>
            <person name="Cho G.Y."/>
            <person name="Coelho S.M."/>
            <person name="Collen J."/>
            <person name="Corre E."/>
            <person name="Da Silva C."/>
            <person name="Delage L."/>
            <person name="Delaroque N."/>
            <person name="Dittami S.M."/>
            <person name="Doulbeau S."/>
            <person name="Elias M."/>
            <person name="Farnham G."/>
            <person name="Gachon C.M."/>
            <person name="Gschloessl B."/>
            <person name="Heesch S."/>
            <person name="Jabbari K."/>
            <person name="Jubin C."/>
            <person name="Kawai H."/>
            <person name="Kimura K."/>
            <person name="Kloareg B."/>
            <person name="Kupper F.C."/>
            <person name="Lang D."/>
            <person name="Le Bail A."/>
            <person name="Leblanc C."/>
            <person name="Lerouge P."/>
            <person name="Lohr M."/>
            <person name="Lopez P.J."/>
            <person name="Martens C."/>
            <person name="Maumus F."/>
            <person name="Michel G."/>
            <person name="Miranda-Saavedra D."/>
            <person name="Morales J."/>
            <person name="Moreau H."/>
            <person name="Motomura T."/>
            <person name="Nagasato C."/>
            <person name="Napoli C.A."/>
            <person name="Nelson D.R."/>
            <person name="Nyvall-Collen P."/>
            <person name="Peters A.F."/>
            <person name="Pommier C."/>
            <person name="Potin P."/>
            <person name="Poulain J."/>
            <person name="Quesneville H."/>
            <person name="Read B."/>
            <person name="Rensing S.A."/>
            <person name="Ritter A."/>
            <person name="Rousvoal S."/>
            <person name="Samanta M."/>
            <person name="Samson G."/>
            <person name="Schroeder D.C."/>
            <person name="Segurens B."/>
            <person name="Strittmatter M."/>
            <person name="Tonon T."/>
            <person name="Tregear J.W."/>
            <person name="Valentin K."/>
            <person name="von Dassow P."/>
            <person name="Yamagishi T."/>
            <person name="Van de Peer Y."/>
            <person name="Wincker P."/>
        </authorList>
    </citation>
    <scope>NUCLEOTIDE SEQUENCE [LARGE SCALE GENOMIC DNA]</scope>
    <source>
        <strain evidence="3">Ec32 / CCAP1310/4</strain>
    </source>
</reference>
<dbReference type="OrthoDB" id="421671at2759"/>
<dbReference type="EMBL" id="FN647832">
    <property type="protein sequence ID" value="CBN75526.1"/>
    <property type="molecule type" value="Genomic_DNA"/>
</dbReference>
<feature type="region of interest" description="Disordered" evidence="1">
    <location>
        <begin position="321"/>
        <end position="382"/>
    </location>
</feature>
<dbReference type="AlphaFoldDB" id="D8LD73"/>
<dbReference type="Pfam" id="PF14234">
    <property type="entry name" value="DUF4336"/>
    <property type="match status" value="1"/>
</dbReference>
<accession>D8LD73</accession>
<protein>
    <submittedName>
        <fullName evidence="2">Uncharacterized protein</fullName>
    </submittedName>
</protein>
<feature type="compositionally biased region" description="Polar residues" evidence="1">
    <location>
        <begin position="146"/>
        <end position="155"/>
    </location>
</feature>
<organism evidence="2 3">
    <name type="scientific">Ectocarpus siliculosus</name>
    <name type="common">Brown alga</name>
    <name type="synonym">Conferva siliculosa</name>
    <dbReference type="NCBI Taxonomy" id="2880"/>
    <lineage>
        <taxon>Eukaryota</taxon>
        <taxon>Sar</taxon>
        <taxon>Stramenopiles</taxon>
        <taxon>Ochrophyta</taxon>
        <taxon>PX clade</taxon>
        <taxon>Phaeophyceae</taxon>
        <taxon>Ectocarpales</taxon>
        <taxon>Ectocarpaceae</taxon>
        <taxon>Ectocarpus</taxon>
    </lineage>
</organism>